<dbReference type="PANTHER" id="PTHR34978:SF3">
    <property type="entry name" value="SLR0241 PROTEIN"/>
    <property type="match status" value="1"/>
</dbReference>
<evidence type="ECO:0000313" key="4">
    <source>
        <dbReference type="EMBL" id="OWQ85232.1"/>
    </source>
</evidence>
<feature type="region of interest" description="Disordered" evidence="1">
    <location>
        <begin position="82"/>
        <end position="115"/>
    </location>
</feature>
<keyword evidence="2" id="KW-0472">Membrane</keyword>
<proteinExistence type="predicted"/>
<name>A0A2D0ALX7_9BURK</name>
<feature type="transmembrane region" description="Helical" evidence="2">
    <location>
        <begin position="164"/>
        <end position="188"/>
    </location>
</feature>
<protein>
    <recommendedName>
        <fullName evidence="3">Peptidase M56 domain-containing protein</fullName>
    </recommendedName>
</protein>
<dbReference type="Gene3D" id="3.30.2010.10">
    <property type="entry name" value="Metalloproteases ('zincins'), catalytic domain"/>
    <property type="match status" value="1"/>
</dbReference>
<evidence type="ECO:0000259" key="3">
    <source>
        <dbReference type="Pfam" id="PF05569"/>
    </source>
</evidence>
<sequence>MLEALTGWLLNYLVHSTVLLGGVWALERLGVLRQPVWREAFWRCAFFGAVVTASAQPLLQGQRIELPGSWNDVAVAAAPTTAESVDADMADPSGAAAPVPMPRPEPSPTPAPVVNSVPTRAPVVGAADAQRDGSTDGLRVAADRPLGAGFVAALGHSGELRDAVAAFVLAWPIVALLGLASTLVRWLALRRQVRALPLADDHELRQAAFELAQRAGVPVPTLRATPHWPSPLVAPGAQICLPARLMRTLDPGQRVAVLAHEIAHLRRRDLAWRLGARLVAQLGWLQPLNRLALRRLDLLAELACDAWAASEAGPVPLAESLYVCARDRADVPARRVGRWRRAPGAMPALASAMAAARSPLMQRMQALLEESPMTDAPTSARRRAGRWLLAGGLCALALAVPMIVIGKAPRISLDIGDAVSRLASTGKVTRQVSISGGHELRVTYGGDLVFNEDDTDIVSLDDKLVIWERIDGVTRKVEFRAAGQGAVTRQYWIDDDARPIDDTARQWIAEQVSRVAETAQGSEKRARRLLERGGVDAVLADVAKAPEPMIRRSRIEGLLATGRQPDDTMMRLIALTDDMGDEFQRRNALTSLIEHQALTPAQQRAVLEAVGKLSVDFDRREVLVAMSPKLSEDAAVMAAWRQAVQGIGGDFEKRMAIVSLLEDGASRNAAGRVDTALAASLLVQGDFERRTVLESVSRQLHGGVAAHAARYADAARTMSSDFERRTALTALMDEAQVDREVALQVLRGMDGMSAGFDRAELLMSLAGHMPADAALIAQYRQAARGLSAHDRGRVEAAIDHLTPS</sequence>
<comment type="caution">
    <text evidence="4">The sequence shown here is derived from an EMBL/GenBank/DDBJ whole genome shotgun (WGS) entry which is preliminary data.</text>
</comment>
<dbReference type="Proteomes" id="UP000197468">
    <property type="component" value="Unassembled WGS sequence"/>
</dbReference>
<feature type="transmembrane region" description="Helical" evidence="2">
    <location>
        <begin position="387"/>
        <end position="405"/>
    </location>
</feature>
<keyword evidence="2" id="KW-1133">Transmembrane helix</keyword>
<keyword evidence="2" id="KW-0812">Transmembrane</keyword>
<dbReference type="OrthoDB" id="5949172at2"/>
<dbReference type="RefSeq" id="WP_088387080.1">
    <property type="nucleotide sequence ID" value="NZ_NIOF01000013.1"/>
</dbReference>
<feature type="compositionally biased region" description="Pro residues" evidence="1">
    <location>
        <begin position="99"/>
        <end position="111"/>
    </location>
</feature>
<feature type="domain" description="Peptidase M56" evidence="3">
    <location>
        <begin position="161"/>
        <end position="306"/>
    </location>
</feature>
<dbReference type="InterPro" id="IPR008756">
    <property type="entry name" value="Peptidase_M56"/>
</dbReference>
<dbReference type="InterPro" id="IPR052173">
    <property type="entry name" value="Beta-lactam_resp_regulator"/>
</dbReference>
<dbReference type="Pfam" id="PF05569">
    <property type="entry name" value="Peptidase_M56"/>
    <property type="match status" value="1"/>
</dbReference>
<dbReference type="AlphaFoldDB" id="A0A2D0ALX7"/>
<evidence type="ECO:0000256" key="2">
    <source>
        <dbReference type="SAM" id="Phobius"/>
    </source>
</evidence>
<evidence type="ECO:0000313" key="5">
    <source>
        <dbReference type="Proteomes" id="UP000197468"/>
    </source>
</evidence>
<keyword evidence="5" id="KW-1185">Reference proteome</keyword>
<evidence type="ECO:0000256" key="1">
    <source>
        <dbReference type="SAM" id="MobiDB-lite"/>
    </source>
</evidence>
<organism evidence="4 5">
    <name type="scientific">Roseateles aquatilis</name>
    <dbReference type="NCBI Taxonomy" id="431061"/>
    <lineage>
        <taxon>Bacteria</taxon>
        <taxon>Pseudomonadati</taxon>
        <taxon>Pseudomonadota</taxon>
        <taxon>Betaproteobacteria</taxon>
        <taxon>Burkholderiales</taxon>
        <taxon>Sphaerotilaceae</taxon>
        <taxon>Roseateles</taxon>
    </lineage>
</organism>
<accession>A0A2D0ALX7</accession>
<dbReference type="EMBL" id="NIOF01000013">
    <property type="protein sequence ID" value="OWQ85232.1"/>
    <property type="molecule type" value="Genomic_DNA"/>
</dbReference>
<reference evidence="4 5" key="1">
    <citation type="journal article" date="2008" name="Int. J. Syst. Evol. Microbiol.">
        <title>Description of Roseateles aquatilis sp. nov. and Roseateles terrae sp. nov., in the class Betaproteobacteria, and emended description of the genus Roseateles.</title>
        <authorList>
            <person name="Gomila M."/>
            <person name="Bowien B."/>
            <person name="Falsen E."/>
            <person name="Moore E.R."/>
            <person name="Lalucat J."/>
        </authorList>
    </citation>
    <scope>NUCLEOTIDE SEQUENCE [LARGE SCALE GENOMIC DNA]</scope>
    <source>
        <strain evidence="4 5">CCUG 48205</strain>
    </source>
</reference>
<dbReference type="PANTHER" id="PTHR34978">
    <property type="entry name" value="POSSIBLE SENSOR-TRANSDUCER PROTEIN BLAR"/>
    <property type="match status" value="1"/>
</dbReference>
<gene>
    <name evidence="4" type="ORF">CDN99_22080</name>
</gene>